<accession>A0A6C0E8E4</accession>
<reference evidence="1" key="1">
    <citation type="journal article" date="2020" name="Nature">
        <title>Giant virus diversity and host interactions through global metagenomics.</title>
        <authorList>
            <person name="Schulz F."/>
            <person name="Roux S."/>
            <person name="Paez-Espino D."/>
            <person name="Jungbluth S."/>
            <person name="Walsh D.A."/>
            <person name="Denef V.J."/>
            <person name="McMahon K.D."/>
            <person name="Konstantinidis K.T."/>
            <person name="Eloe-Fadrosh E.A."/>
            <person name="Kyrpides N.C."/>
            <person name="Woyke T."/>
        </authorList>
    </citation>
    <scope>NUCLEOTIDE SEQUENCE</scope>
    <source>
        <strain evidence="1">GVMAG-M-3300023179-150</strain>
    </source>
</reference>
<dbReference type="PANTHER" id="PTHR46586">
    <property type="entry name" value="ANKYRIN REPEAT-CONTAINING PROTEIN"/>
    <property type="match status" value="1"/>
</dbReference>
<name>A0A6C0E8E4_9ZZZZ</name>
<evidence type="ECO:0008006" key="2">
    <source>
        <dbReference type="Google" id="ProtNLM"/>
    </source>
</evidence>
<protein>
    <recommendedName>
        <fullName evidence="2">Ankyrin repeat protein</fullName>
    </recommendedName>
</protein>
<dbReference type="AlphaFoldDB" id="A0A6C0E8E4"/>
<dbReference type="InterPro" id="IPR052050">
    <property type="entry name" value="SecEffector_AnkRepeat"/>
</dbReference>
<sequence>MNSDRCFMVLTKAELERQNKSLMSQSEISSSLKMLENPFKISYGHTTGGFPYSTWNYIHCLYGDDNVCGMTKIFNVIREIEVPPNAKTFENLTYYGSTSYTWSSDKIILGEVYPLHDINTIQTLQFKITEKYFAQLCILGKVDVLEWIVQSKIPFDYNENDCLYKAVTYKNVNVLKWWVTSGLSLAASNDSRIEHTNTFQRLAIEGNITGLNLWKDSGLPIVYNYTLIDDVSLNGKIDVMNWFIENGLEFKYSSNALDYASTYGCEHIVKWWFTIGVTRGLELKYSTHALDGASSYGHDKVLKLWFDSKLPLKYTPETMDEASSNNKVSILELWKNSGLPLKYTKKALNDASCYGHINVLKWWKNSGLPLIYCEKVFRDTVGCSYYYSIYVHAIGKRVAVGMPDDVRKWWRESGLL</sequence>
<dbReference type="SUPFAM" id="SSF48403">
    <property type="entry name" value="Ankyrin repeat"/>
    <property type="match status" value="1"/>
</dbReference>
<dbReference type="InterPro" id="IPR036770">
    <property type="entry name" value="Ankyrin_rpt-contain_sf"/>
</dbReference>
<organism evidence="1">
    <name type="scientific">viral metagenome</name>
    <dbReference type="NCBI Taxonomy" id="1070528"/>
    <lineage>
        <taxon>unclassified sequences</taxon>
        <taxon>metagenomes</taxon>
        <taxon>organismal metagenomes</taxon>
    </lineage>
</organism>
<dbReference type="EMBL" id="MN739746">
    <property type="protein sequence ID" value="QHT24539.1"/>
    <property type="molecule type" value="Genomic_DNA"/>
</dbReference>
<evidence type="ECO:0000313" key="1">
    <source>
        <dbReference type="EMBL" id="QHT24539.1"/>
    </source>
</evidence>
<dbReference type="Gene3D" id="1.25.40.20">
    <property type="entry name" value="Ankyrin repeat-containing domain"/>
    <property type="match status" value="1"/>
</dbReference>
<proteinExistence type="predicted"/>
<dbReference type="PANTHER" id="PTHR46586:SF3">
    <property type="entry name" value="ANKYRIN REPEAT-CONTAINING PROTEIN"/>
    <property type="match status" value="1"/>
</dbReference>